<dbReference type="Pfam" id="PF13469">
    <property type="entry name" value="Sulfotransfer_3"/>
    <property type="match status" value="1"/>
</dbReference>
<dbReference type="InterPro" id="IPR052736">
    <property type="entry name" value="Stf3_sulfotransferase"/>
</dbReference>
<dbReference type="PANTHER" id="PTHR36451:SF1">
    <property type="entry name" value="OMEGA-HYDROXY-BETA-DIHYDROMENAQUINONE-9 SULFOTRANSFERASE STF3"/>
    <property type="match status" value="1"/>
</dbReference>
<name>A0ABV2D0N1_9SPHN</name>
<evidence type="ECO:0000313" key="1">
    <source>
        <dbReference type="EMBL" id="MET1755432.1"/>
    </source>
</evidence>
<dbReference type="PANTHER" id="PTHR36451">
    <property type="entry name" value="PAPS-DEPENDENT SULFOTRANSFERASE STF3"/>
    <property type="match status" value="1"/>
</dbReference>
<proteinExistence type="predicted"/>
<dbReference type="EMBL" id="JBEWLY010000013">
    <property type="protein sequence ID" value="MET1755432.1"/>
    <property type="molecule type" value="Genomic_DNA"/>
</dbReference>
<dbReference type="RefSeq" id="WP_353983892.1">
    <property type="nucleotide sequence ID" value="NZ_JBEWLY010000013.1"/>
</dbReference>
<organism evidence="1 2">
    <name type="scientific">Novosphingobium kalidii</name>
    <dbReference type="NCBI Taxonomy" id="3230299"/>
    <lineage>
        <taxon>Bacteria</taxon>
        <taxon>Pseudomonadati</taxon>
        <taxon>Pseudomonadota</taxon>
        <taxon>Alphaproteobacteria</taxon>
        <taxon>Sphingomonadales</taxon>
        <taxon>Sphingomonadaceae</taxon>
        <taxon>Novosphingobium</taxon>
    </lineage>
</organism>
<sequence length="382" mass="43121">MTSARELIDKARSETGLEDFGGDAFREGLEVLVSSLEQEADLNAAGEKAVYGRILLHLQQRLMIEDWYRRHPEIDEGEIRKPLFGVSLPRTGSSALSFLLSSDPAIRYLRVWESAQPCPPPATVSGPDPRRGMAASALDGELQGGTRTPTGIDGAMECQDLMALTMASQIFLSFAKMPSYADWLLNADLTATYAYEKRVLKLLQWRQPERRWRLKAPSHLLYLDALDSAFPDARFVMTHRDPSDVLLSVCVVYADIMGRFTDTLDHGYIGELNLRTWSEGMRRAIAFRSAESNDARFYDIHFKAMQQDPVDQVRGLYAWLGEDVSAEFAEAMALWWARNDERERASKPDPSLFGLETGAVRAQFADYFAQMRKWVPDDGEPH</sequence>
<dbReference type="Gene3D" id="3.40.50.300">
    <property type="entry name" value="P-loop containing nucleotide triphosphate hydrolases"/>
    <property type="match status" value="1"/>
</dbReference>
<keyword evidence="1" id="KW-0808">Transferase</keyword>
<dbReference type="InterPro" id="IPR027417">
    <property type="entry name" value="P-loop_NTPase"/>
</dbReference>
<dbReference type="GO" id="GO:0016740">
    <property type="term" value="F:transferase activity"/>
    <property type="evidence" value="ECO:0007669"/>
    <property type="project" value="UniProtKB-KW"/>
</dbReference>
<gene>
    <name evidence="1" type="ORF">ABVV53_08160</name>
</gene>
<protein>
    <submittedName>
        <fullName evidence="1">Sulfotransferase</fullName>
        <ecNumber evidence="1">2.8.2.-</ecNumber>
    </submittedName>
</protein>
<keyword evidence="2" id="KW-1185">Reference proteome</keyword>
<dbReference type="Proteomes" id="UP001548713">
    <property type="component" value="Unassembled WGS sequence"/>
</dbReference>
<evidence type="ECO:0000313" key="2">
    <source>
        <dbReference type="Proteomes" id="UP001548713"/>
    </source>
</evidence>
<dbReference type="SUPFAM" id="SSF52540">
    <property type="entry name" value="P-loop containing nucleoside triphosphate hydrolases"/>
    <property type="match status" value="1"/>
</dbReference>
<accession>A0ABV2D0N1</accession>
<comment type="caution">
    <text evidence="1">The sequence shown here is derived from an EMBL/GenBank/DDBJ whole genome shotgun (WGS) entry which is preliminary data.</text>
</comment>
<reference evidence="1 2" key="1">
    <citation type="submission" date="2024-07" db="EMBL/GenBank/DDBJ databases">
        <title>Novosphingobium kalidii RD2P27.</title>
        <authorList>
            <person name="Sun J.-Q."/>
        </authorList>
    </citation>
    <scope>NUCLEOTIDE SEQUENCE [LARGE SCALE GENOMIC DNA]</scope>
    <source>
        <strain evidence="1 2">RD2P27</strain>
    </source>
</reference>
<dbReference type="EC" id="2.8.2.-" evidence="1"/>